<reference evidence="8 9" key="1">
    <citation type="submission" date="2019-06" db="EMBL/GenBank/DDBJ databases">
        <title>Sequencing the genomes of 1000 actinobacteria strains.</title>
        <authorList>
            <person name="Klenk H.-P."/>
        </authorList>
    </citation>
    <scope>NUCLEOTIDE SEQUENCE [LARGE SCALE GENOMIC DNA]</scope>
    <source>
        <strain evidence="8 9">DSM 19560</strain>
    </source>
</reference>
<dbReference type="SUPFAM" id="SSF103481">
    <property type="entry name" value="Multidrug resistance efflux transporter EmrE"/>
    <property type="match status" value="2"/>
</dbReference>
<dbReference type="InterPro" id="IPR000620">
    <property type="entry name" value="EamA_dom"/>
</dbReference>
<feature type="transmembrane region" description="Helical" evidence="6">
    <location>
        <begin position="80"/>
        <end position="98"/>
    </location>
</feature>
<evidence type="ECO:0000313" key="8">
    <source>
        <dbReference type="EMBL" id="TWE12662.1"/>
    </source>
</evidence>
<feature type="transmembrane region" description="Helical" evidence="6">
    <location>
        <begin position="161"/>
        <end position="181"/>
    </location>
</feature>
<gene>
    <name evidence="8" type="ORF">BKA23_1477</name>
</gene>
<feature type="domain" description="EamA" evidence="7">
    <location>
        <begin position="132"/>
        <end position="265"/>
    </location>
</feature>
<sequence length="281" mass="28349">MTGIVSVQFGGALAATLLPTVGVAGSVSLRLVLAAAVLCVIARPRLRGHSRGDWLAVCGFAVSLGAMNLCFYGALERLPIGVTVTIEFVGPLVLAAVLSRTRRDVAAVALAALGVLLVSGALSTDLASLDLVGIGLALAAGAWWAAYIIGSRRTGRCFPGLDGLAIAMAIAGIFVLPAGVLEAGAHLFTATALLKGAGIAFLSSVLPYSLELMALRRLAANVFGILLSLEPVAAALAGYIVLGEHLAAVRLFGMALVVAASVIVLGSGRAQTAEPTVEEAG</sequence>
<dbReference type="AlphaFoldDB" id="A0A561EAM5"/>
<comment type="similarity">
    <text evidence="2">Belongs to the EamA transporter family.</text>
</comment>
<evidence type="ECO:0000256" key="4">
    <source>
        <dbReference type="ARBA" id="ARBA00022989"/>
    </source>
</evidence>
<evidence type="ECO:0000259" key="7">
    <source>
        <dbReference type="Pfam" id="PF00892"/>
    </source>
</evidence>
<evidence type="ECO:0000256" key="3">
    <source>
        <dbReference type="ARBA" id="ARBA00022692"/>
    </source>
</evidence>
<dbReference type="PANTHER" id="PTHR32322:SF2">
    <property type="entry name" value="EAMA DOMAIN-CONTAINING PROTEIN"/>
    <property type="match status" value="1"/>
</dbReference>
<evidence type="ECO:0000256" key="2">
    <source>
        <dbReference type="ARBA" id="ARBA00007362"/>
    </source>
</evidence>
<name>A0A561EAM5_9MICO</name>
<dbReference type="InterPro" id="IPR050638">
    <property type="entry name" value="AA-Vitamin_Transporters"/>
</dbReference>
<feature type="transmembrane region" description="Helical" evidence="6">
    <location>
        <begin position="218"/>
        <end position="241"/>
    </location>
</feature>
<organism evidence="8 9">
    <name type="scientific">Rudaeicoccus suwonensis</name>
    <dbReference type="NCBI Taxonomy" id="657409"/>
    <lineage>
        <taxon>Bacteria</taxon>
        <taxon>Bacillati</taxon>
        <taxon>Actinomycetota</taxon>
        <taxon>Actinomycetes</taxon>
        <taxon>Micrococcales</taxon>
        <taxon>Dermacoccaceae</taxon>
        <taxon>Rudaeicoccus</taxon>
    </lineage>
</organism>
<dbReference type="Proteomes" id="UP000318297">
    <property type="component" value="Unassembled WGS sequence"/>
</dbReference>
<dbReference type="EMBL" id="VIVQ01000001">
    <property type="protein sequence ID" value="TWE12662.1"/>
    <property type="molecule type" value="Genomic_DNA"/>
</dbReference>
<comment type="caution">
    <text evidence="8">The sequence shown here is derived from an EMBL/GenBank/DDBJ whole genome shotgun (WGS) entry which is preliminary data.</text>
</comment>
<dbReference type="Pfam" id="PF00892">
    <property type="entry name" value="EamA"/>
    <property type="match status" value="1"/>
</dbReference>
<dbReference type="InterPro" id="IPR037185">
    <property type="entry name" value="EmrE-like"/>
</dbReference>
<feature type="transmembrane region" description="Helical" evidence="6">
    <location>
        <begin position="20"/>
        <end position="42"/>
    </location>
</feature>
<dbReference type="PANTHER" id="PTHR32322">
    <property type="entry name" value="INNER MEMBRANE TRANSPORTER"/>
    <property type="match status" value="1"/>
</dbReference>
<protein>
    <submittedName>
        <fullName evidence="8">Inner membrane transporter RhtA</fullName>
    </submittedName>
</protein>
<comment type="subcellular location">
    <subcellularLocation>
        <location evidence="1">Membrane</location>
        <topology evidence="1">Multi-pass membrane protein</topology>
    </subcellularLocation>
</comment>
<evidence type="ECO:0000256" key="1">
    <source>
        <dbReference type="ARBA" id="ARBA00004141"/>
    </source>
</evidence>
<keyword evidence="9" id="KW-1185">Reference proteome</keyword>
<accession>A0A561EAM5</accession>
<evidence type="ECO:0000313" key="9">
    <source>
        <dbReference type="Proteomes" id="UP000318297"/>
    </source>
</evidence>
<evidence type="ECO:0000256" key="5">
    <source>
        <dbReference type="ARBA" id="ARBA00023136"/>
    </source>
</evidence>
<keyword evidence="5 6" id="KW-0472">Membrane</keyword>
<feature type="transmembrane region" description="Helical" evidence="6">
    <location>
        <begin position="54"/>
        <end position="74"/>
    </location>
</feature>
<evidence type="ECO:0000256" key="6">
    <source>
        <dbReference type="SAM" id="Phobius"/>
    </source>
</evidence>
<dbReference type="OrthoDB" id="9815120at2"/>
<feature type="transmembrane region" description="Helical" evidence="6">
    <location>
        <begin position="247"/>
        <end position="266"/>
    </location>
</feature>
<keyword evidence="3 6" id="KW-0812">Transmembrane</keyword>
<feature type="transmembrane region" description="Helical" evidence="6">
    <location>
        <begin position="105"/>
        <end position="123"/>
    </location>
</feature>
<proteinExistence type="inferred from homology"/>
<feature type="transmembrane region" description="Helical" evidence="6">
    <location>
        <begin position="187"/>
        <end position="206"/>
    </location>
</feature>
<dbReference type="GO" id="GO:0016020">
    <property type="term" value="C:membrane"/>
    <property type="evidence" value="ECO:0007669"/>
    <property type="project" value="UniProtKB-SubCell"/>
</dbReference>
<keyword evidence="4 6" id="KW-1133">Transmembrane helix</keyword>
<feature type="transmembrane region" description="Helical" evidence="6">
    <location>
        <begin position="129"/>
        <end position="149"/>
    </location>
</feature>